<gene>
    <name evidence="11" type="ORF">LSINAPIS_LOCUS12529</name>
</gene>
<evidence type="ECO:0000256" key="2">
    <source>
        <dbReference type="ARBA" id="ARBA00022723"/>
    </source>
</evidence>
<feature type="region of interest" description="Disordered" evidence="9">
    <location>
        <begin position="34"/>
        <end position="55"/>
    </location>
</feature>
<evidence type="ECO:0000313" key="11">
    <source>
        <dbReference type="EMBL" id="VVD02272.1"/>
    </source>
</evidence>
<keyword evidence="6" id="KW-0804">Transcription</keyword>
<sequence>MFLNYLQRRNLFTCDEPNCTKEFLSERKLLQHKNTHKKESRVTRPSKLECPVKSDNGGSMKVPCGRIFTERAECKECERSFFWAVGLRAHQRCHETDRSVTLVCPWPGCGRAFRQPCRLREHSRAHTGDKPYP</sequence>
<dbReference type="GO" id="GO:0006357">
    <property type="term" value="P:regulation of transcription by RNA polymerase II"/>
    <property type="evidence" value="ECO:0007669"/>
    <property type="project" value="TreeGrafter"/>
</dbReference>
<dbReference type="PANTHER" id="PTHR46179">
    <property type="entry name" value="ZINC FINGER PROTEIN"/>
    <property type="match status" value="1"/>
</dbReference>
<keyword evidence="3 8" id="KW-0863">Zinc-finger</keyword>
<feature type="domain" description="C2H2-type" evidence="10">
    <location>
        <begin position="12"/>
        <end position="41"/>
    </location>
</feature>
<evidence type="ECO:0000259" key="10">
    <source>
        <dbReference type="PROSITE" id="PS50157"/>
    </source>
</evidence>
<dbReference type="SMART" id="SM00355">
    <property type="entry name" value="ZnF_C2H2"/>
    <property type="match status" value="3"/>
</dbReference>
<evidence type="ECO:0000313" key="12">
    <source>
        <dbReference type="Proteomes" id="UP000324832"/>
    </source>
</evidence>
<dbReference type="GO" id="GO:0008270">
    <property type="term" value="F:zinc ion binding"/>
    <property type="evidence" value="ECO:0007669"/>
    <property type="project" value="UniProtKB-KW"/>
</dbReference>
<evidence type="ECO:0000256" key="6">
    <source>
        <dbReference type="ARBA" id="ARBA00023163"/>
    </source>
</evidence>
<protein>
    <recommendedName>
        <fullName evidence="10">C2H2-type domain-containing protein</fullName>
    </recommendedName>
</protein>
<evidence type="ECO:0000256" key="9">
    <source>
        <dbReference type="SAM" id="MobiDB-lite"/>
    </source>
</evidence>
<dbReference type="PANTHER" id="PTHR46179:SF13">
    <property type="entry name" value="C2H2-TYPE DOMAIN-CONTAINING PROTEIN"/>
    <property type="match status" value="1"/>
</dbReference>
<organism evidence="11 12">
    <name type="scientific">Leptidea sinapis</name>
    <dbReference type="NCBI Taxonomy" id="189913"/>
    <lineage>
        <taxon>Eukaryota</taxon>
        <taxon>Metazoa</taxon>
        <taxon>Ecdysozoa</taxon>
        <taxon>Arthropoda</taxon>
        <taxon>Hexapoda</taxon>
        <taxon>Insecta</taxon>
        <taxon>Pterygota</taxon>
        <taxon>Neoptera</taxon>
        <taxon>Endopterygota</taxon>
        <taxon>Lepidoptera</taxon>
        <taxon>Glossata</taxon>
        <taxon>Ditrysia</taxon>
        <taxon>Papilionoidea</taxon>
        <taxon>Pieridae</taxon>
        <taxon>Dismorphiinae</taxon>
        <taxon>Leptidea</taxon>
    </lineage>
</organism>
<dbReference type="Gene3D" id="3.30.160.60">
    <property type="entry name" value="Classic Zinc Finger"/>
    <property type="match status" value="2"/>
</dbReference>
<reference evidence="11 12" key="1">
    <citation type="submission" date="2017-07" db="EMBL/GenBank/DDBJ databases">
        <authorList>
            <person name="Talla V."/>
            <person name="Backstrom N."/>
        </authorList>
    </citation>
    <scope>NUCLEOTIDE SEQUENCE [LARGE SCALE GENOMIC DNA]</scope>
</reference>
<keyword evidence="7" id="KW-0539">Nucleus</keyword>
<comment type="subcellular location">
    <subcellularLocation>
        <location evidence="1">Nucleus</location>
    </subcellularLocation>
</comment>
<evidence type="ECO:0000256" key="5">
    <source>
        <dbReference type="ARBA" id="ARBA00023015"/>
    </source>
</evidence>
<dbReference type="InterPro" id="IPR013087">
    <property type="entry name" value="Znf_C2H2_type"/>
</dbReference>
<keyword evidence="12" id="KW-1185">Reference proteome</keyword>
<dbReference type="EMBL" id="FZQP02005933">
    <property type="protein sequence ID" value="VVD02272.1"/>
    <property type="molecule type" value="Genomic_DNA"/>
</dbReference>
<feature type="domain" description="C2H2-type" evidence="10">
    <location>
        <begin position="72"/>
        <end position="99"/>
    </location>
</feature>
<dbReference type="Proteomes" id="UP000324832">
    <property type="component" value="Unassembled WGS sequence"/>
</dbReference>
<name>A0A5E4QVQ3_9NEOP</name>
<evidence type="ECO:0000256" key="7">
    <source>
        <dbReference type="ARBA" id="ARBA00023242"/>
    </source>
</evidence>
<dbReference type="PROSITE" id="PS50157">
    <property type="entry name" value="ZINC_FINGER_C2H2_2"/>
    <property type="match status" value="3"/>
</dbReference>
<proteinExistence type="predicted"/>
<dbReference type="SUPFAM" id="SSF57667">
    <property type="entry name" value="beta-beta-alpha zinc fingers"/>
    <property type="match status" value="2"/>
</dbReference>
<keyword evidence="4" id="KW-0862">Zinc</keyword>
<dbReference type="Pfam" id="PF00096">
    <property type="entry name" value="zf-C2H2"/>
    <property type="match status" value="1"/>
</dbReference>
<feature type="domain" description="C2H2-type" evidence="10">
    <location>
        <begin position="102"/>
        <end position="131"/>
    </location>
</feature>
<dbReference type="PROSITE" id="PS00028">
    <property type="entry name" value="ZINC_FINGER_C2H2_1"/>
    <property type="match status" value="3"/>
</dbReference>
<evidence type="ECO:0000256" key="8">
    <source>
        <dbReference type="PROSITE-ProRule" id="PRU00042"/>
    </source>
</evidence>
<accession>A0A5E4QVQ3</accession>
<dbReference type="GO" id="GO:0005634">
    <property type="term" value="C:nucleus"/>
    <property type="evidence" value="ECO:0007669"/>
    <property type="project" value="UniProtKB-SubCell"/>
</dbReference>
<evidence type="ECO:0000256" key="4">
    <source>
        <dbReference type="ARBA" id="ARBA00022833"/>
    </source>
</evidence>
<dbReference type="AlphaFoldDB" id="A0A5E4QVQ3"/>
<dbReference type="InterPro" id="IPR036236">
    <property type="entry name" value="Znf_C2H2_sf"/>
</dbReference>
<keyword evidence="2" id="KW-0479">Metal-binding</keyword>
<dbReference type="InterPro" id="IPR051061">
    <property type="entry name" value="Zinc_finger_trans_reg"/>
</dbReference>
<feature type="compositionally biased region" description="Basic and acidic residues" evidence="9">
    <location>
        <begin position="40"/>
        <end position="52"/>
    </location>
</feature>
<evidence type="ECO:0000256" key="1">
    <source>
        <dbReference type="ARBA" id="ARBA00004123"/>
    </source>
</evidence>
<evidence type="ECO:0000256" key="3">
    <source>
        <dbReference type="ARBA" id="ARBA00022771"/>
    </source>
</evidence>
<keyword evidence="5" id="KW-0805">Transcription regulation</keyword>